<keyword evidence="2" id="KW-1185">Reference proteome</keyword>
<evidence type="ECO:0000313" key="1">
    <source>
        <dbReference type="EMBL" id="TFK67473.1"/>
    </source>
</evidence>
<dbReference type="Proteomes" id="UP000308600">
    <property type="component" value="Unassembled WGS sequence"/>
</dbReference>
<accession>A0ACD3ANI1</accession>
<reference evidence="1 2" key="1">
    <citation type="journal article" date="2019" name="Nat. Ecol. Evol.">
        <title>Megaphylogeny resolves global patterns of mushroom evolution.</title>
        <authorList>
            <person name="Varga T."/>
            <person name="Krizsan K."/>
            <person name="Foldi C."/>
            <person name="Dima B."/>
            <person name="Sanchez-Garcia M."/>
            <person name="Sanchez-Ramirez S."/>
            <person name="Szollosi G.J."/>
            <person name="Szarkandi J.G."/>
            <person name="Papp V."/>
            <person name="Albert L."/>
            <person name="Andreopoulos W."/>
            <person name="Angelini C."/>
            <person name="Antonin V."/>
            <person name="Barry K.W."/>
            <person name="Bougher N.L."/>
            <person name="Buchanan P."/>
            <person name="Buyck B."/>
            <person name="Bense V."/>
            <person name="Catcheside P."/>
            <person name="Chovatia M."/>
            <person name="Cooper J."/>
            <person name="Damon W."/>
            <person name="Desjardin D."/>
            <person name="Finy P."/>
            <person name="Geml J."/>
            <person name="Haridas S."/>
            <person name="Hughes K."/>
            <person name="Justo A."/>
            <person name="Karasinski D."/>
            <person name="Kautmanova I."/>
            <person name="Kiss B."/>
            <person name="Kocsube S."/>
            <person name="Kotiranta H."/>
            <person name="LaButti K.M."/>
            <person name="Lechner B.E."/>
            <person name="Liimatainen K."/>
            <person name="Lipzen A."/>
            <person name="Lukacs Z."/>
            <person name="Mihaltcheva S."/>
            <person name="Morgado L.N."/>
            <person name="Niskanen T."/>
            <person name="Noordeloos M.E."/>
            <person name="Ohm R.A."/>
            <person name="Ortiz-Santana B."/>
            <person name="Ovrebo C."/>
            <person name="Racz N."/>
            <person name="Riley R."/>
            <person name="Savchenko A."/>
            <person name="Shiryaev A."/>
            <person name="Soop K."/>
            <person name="Spirin V."/>
            <person name="Szebenyi C."/>
            <person name="Tomsovsky M."/>
            <person name="Tulloss R.E."/>
            <person name="Uehling J."/>
            <person name="Grigoriev I.V."/>
            <person name="Vagvolgyi C."/>
            <person name="Papp T."/>
            <person name="Martin F.M."/>
            <person name="Miettinen O."/>
            <person name="Hibbett D.S."/>
            <person name="Nagy L.G."/>
        </authorList>
    </citation>
    <scope>NUCLEOTIDE SEQUENCE [LARGE SCALE GENOMIC DNA]</scope>
    <source>
        <strain evidence="1 2">NL-1719</strain>
    </source>
</reference>
<proteinExistence type="predicted"/>
<organism evidence="1 2">
    <name type="scientific">Pluteus cervinus</name>
    <dbReference type="NCBI Taxonomy" id="181527"/>
    <lineage>
        <taxon>Eukaryota</taxon>
        <taxon>Fungi</taxon>
        <taxon>Dikarya</taxon>
        <taxon>Basidiomycota</taxon>
        <taxon>Agaricomycotina</taxon>
        <taxon>Agaricomycetes</taxon>
        <taxon>Agaricomycetidae</taxon>
        <taxon>Agaricales</taxon>
        <taxon>Pluteineae</taxon>
        <taxon>Pluteaceae</taxon>
        <taxon>Pluteus</taxon>
    </lineage>
</organism>
<evidence type="ECO:0000313" key="2">
    <source>
        <dbReference type="Proteomes" id="UP000308600"/>
    </source>
</evidence>
<gene>
    <name evidence="1" type="ORF">BDN72DRAFT_842987</name>
</gene>
<dbReference type="EMBL" id="ML208375">
    <property type="protein sequence ID" value="TFK67473.1"/>
    <property type="molecule type" value="Genomic_DNA"/>
</dbReference>
<sequence>MLSSTSFHSPFGLLSHHHRNRPCPTHHVVGDLPSRLRSDPLPFHDHGRLHAPPPLTS</sequence>
<protein>
    <submittedName>
        <fullName evidence="1">Uncharacterized protein</fullName>
    </submittedName>
</protein>
<name>A0ACD3ANI1_9AGAR</name>